<dbReference type="EMBL" id="MU274970">
    <property type="protein sequence ID" value="KAI0083364.1"/>
    <property type="molecule type" value="Genomic_DNA"/>
</dbReference>
<name>A0ACB8TMY5_9APHY</name>
<proteinExistence type="predicted"/>
<reference evidence="1" key="1">
    <citation type="journal article" date="2021" name="Environ. Microbiol.">
        <title>Gene family expansions and transcriptome signatures uncover fungal adaptations to wood decay.</title>
        <authorList>
            <person name="Hage H."/>
            <person name="Miyauchi S."/>
            <person name="Viragh M."/>
            <person name="Drula E."/>
            <person name="Min B."/>
            <person name="Chaduli D."/>
            <person name="Navarro D."/>
            <person name="Favel A."/>
            <person name="Norest M."/>
            <person name="Lesage-Meessen L."/>
            <person name="Balint B."/>
            <person name="Merenyi Z."/>
            <person name="de Eugenio L."/>
            <person name="Morin E."/>
            <person name="Martinez A.T."/>
            <person name="Baldrian P."/>
            <person name="Stursova M."/>
            <person name="Martinez M.J."/>
            <person name="Novotny C."/>
            <person name="Magnuson J.K."/>
            <person name="Spatafora J.W."/>
            <person name="Maurice S."/>
            <person name="Pangilinan J."/>
            <person name="Andreopoulos W."/>
            <person name="LaButti K."/>
            <person name="Hundley H."/>
            <person name="Na H."/>
            <person name="Kuo A."/>
            <person name="Barry K."/>
            <person name="Lipzen A."/>
            <person name="Henrissat B."/>
            <person name="Riley R."/>
            <person name="Ahrendt S."/>
            <person name="Nagy L.G."/>
            <person name="Grigoriev I.V."/>
            <person name="Martin F."/>
            <person name="Rosso M.N."/>
        </authorList>
    </citation>
    <scope>NUCLEOTIDE SEQUENCE</scope>
    <source>
        <strain evidence="1">CBS 384.51</strain>
    </source>
</reference>
<gene>
    <name evidence="1" type="ORF">BDY19DRAFT_701935</name>
</gene>
<comment type="caution">
    <text evidence="1">The sequence shown here is derived from an EMBL/GenBank/DDBJ whole genome shotgun (WGS) entry which is preliminary data.</text>
</comment>
<organism evidence="1 2">
    <name type="scientific">Irpex rosettiformis</name>
    <dbReference type="NCBI Taxonomy" id="378272"/>
    <lineage>
        <taxon>Eukaryota</taxon>
        <taxon>Fungi</taxon>
        <taxon>Dikarya</taxon>
        <taxon>Basidiomycota</taxon>
        <taxon>Agaricomycotina</taxon>
        <taxon>Agaricomycetes</taxon>
        <taxon>Polyporales</taxon>
        <taxon>Irpicaceae</taxon>
        <taxon>Irpex</taxon>
    </lineage>
</organism>
<evidence type="ECO:0000313" key="1">
    <source>
        <dbReference type="EMBL" id="KAI0083364.1"/>
    </source>
</evidence>
<sequence length="180" mass="19696">MSTSDVEHVPVNTHFETRKELADARVHPPLEHGIYRGPGGEDEPAKSIVMANRPEYPNEDHGDRLTYIGMGGRGDDDESDVVDGETAKKRKRARRNTHGGPQTSNQSFDHPMNKALKVAAELGTLVRVTRGAGVSAFAPSLVEGGYRYDGLYHVENPRLEMGPTGKFLRATGQAPLPRPE</sequence>
<accession>A0ACB8TMY5</accession>
<dbReference type="Proteomes" id="UP001055072">
    <property type="component" value="Unassembled WGS sequence"/>
</dbReference>
<keyword evidence="2" id="KW-1185">Reference proteome</keyword>
<evidence type="ECO:0000313" key="2">
    <source>
        <dbReference type="Proteomes" id="UP001055072"/>
    </source>
</evidence>
<protein>
    <submittedName>
        <fullName evidence="1">PUA-like domain-containing protein</fullName>
    </submittedName>
</protein>